<proteinExistence type="predicted"/>
<evidence type="ECO:0000256" key="5">
    <source>
        <dbReference type="SAM" id="SignalP"/>
    </source>
</evidence>
<evidence type="ECO:0000256" key="3">
    <source>
        <dbReference type="SAM" id="Coils"/>
    </source>
</evidence>
<sequence>MRKVKRLLALLLIMALTITQLPLTALAEDVAQEEIGIETTENNEASTELPLLQSVPEEPGTSLGMKALEKLAGGIISGIAGKTVNESFAAIFGSDTGRIIQALQEIKGKLDNIENQIKALSGKLEEGELKRNLDSFAEFFSDYASPYNQLCGYQTDLADDGELTDLFMQDLYWGKNRNIDTGSKSVIAASNALGNRITMVLTSGYNIFGAFDKLERHQNHWEHQGYEKRKEYRNYIITVYAMYNAMGQTACEKVIEAHQGDSLSDSNIRLQAQRDLDELKANAEKVKNMYQRCAVVEHPNLRIYRDTTTGTDLYAFYENFYVAQMTPLDLYYRDRLETTEYMQSMIWTKYPVRRPGNGGTELISWQPWRGLFEDIYKAYGGKKTLYDIFFDPQEGNFINNGKHLPKGTRFATDYYVYKRVNSTDFQWRTNVVTDKGKLNETVVLARLDFSYTKSRYDSLKISSEQFFSVNRYWGIVNQGALQSNDWPPTSETAGMISGMASSYELPYTGSITLSMEEKAGATYQWFVAKGDGKDFEEIAGETGATYTLSVLEPSMNGWMYRCAIIENAGTDEEISTLADPETLKLTGEGVPEPMTVHEIGSTNELADALEKVSDGSWNGHELKLTANIDYSLPITLSGCSLMIDLNGHTLTVQPDSTAQPNVDPMSSTPAMAAIYANNFSRLKLTGEGALNVMTGEGVAYGVYAGEGSNVQVNSVTSAGGSNAVYAKGGGTVTVDSITVAGDNAYGVGCFDSSSIIVNGDVKVTGVFSYGVYIDSESGGLQPVFIGGDIAVTGEKSRGAYLGAEEAILSVAGSVIVTGGASGVSAGKGEVAIKGDITAPDYAVNAWHGASVTVQGNVAAKGEEATAVSSSGANVHIQGNVISSGQDGTGIYVSAWELVDPVESAKVTIDGKISADTPLRIEGLLVEESEHTETTTKEDYYTFTDGTNTVWAKPGSFQRAVTYTVTFAKNGGDTQASPGAIEVISGGQVGTLPTVPARSGYTFTGWNTQADGSGTAFTAATTVTGAITVYAQWSKNSTGGGSSGGDRATSAPVETPKTETNIAGNTATATTTVTAAVDSSGNARAIVSRTQVSDAINKAKEEVRKQGEGTAARLEIKVQAPAATTTAETSIPKEAVSQAAEAGIGVLTISTPVASISFDASTLSTLSGEATGDVKITASKVEASSLSPEAQRTVGDRPVFDFSITSGGKTISQFGGNVSVSVPYTPKVGEDTDAIVIYYIKESGELEVVSNCIYDPATGMISFNTRHFSQYALGYNKVSFKDVAESAWYSKAVGFIAAREITTGTGGGNFSPEVKLTRGQFIAMLMKSYGIAPDLNTKVNFADAGNSYYTGYLAAAKRLGISAGVGNNLFMPEKEITRQEMFTLMYKVLKIIGKLPQGNSGKTLSDFSDAGDIASWAKVAMSLLVETGTVSGSGGKLSPISTTTRAELTQVLYSLLSK</sequence>
<dbReference type="GO" id="GO:0030313">
    <property type="term" value="C:cell envelope"/>
    <property type="evidence" value="ECO:0007669"/>
    <property type="project" value="UniProtKB-SubCell"/>
</dbReference>
<accession>Q0B061</accession>
<dbReference type="HOGENOM" id="CLU_250955_0_0_9"/>
<evidence type="ECO:0000259" key="6">
    <source>
        <dbReference type="PROSITE" id="PS51272"/>
    </source>
</evidence>
<dbReference type="KEGG" id="swo:Swol_0298"/>
<name>Q0B061_SYNWW</name>
<dbReference type="Gene3D" id="2.60.40.4270">
    <property type="entry name" value="Listeria-Bacteroides repeat domain"/>
    <property type="match status" value="1"/>
</dbReference>
<dbReference type="Pfam" id="PF09479">
    <property type="entry name" value="Flg_new"/>
    <property type="match status" value="1"/>
</dbReference>
<dbReference type="Proteomes" id="UP000001968">
    <property type="component" value="Chromosome"/>
</dbReference>
<dbReference type="eggNOG" id="COG4733">
    <property type="taxonomic scope" value="Bacteria"/>
</dbReference>
<dbReference type="Gene3D" id="2.160.20.20">
    <property type="match status" value="1"/>
</dbReference>
<keyword evidence="2" id="KW-0677">Repeat</keyword>
<organism evidence="7 8">
    <name type="scientific">Syntrophomonas wolfei subsp. wolfei (strain DSM 2245B / Goettingen)</name>
    <dbReference type="NCBI Taxonomy" id="335541"/>
    <lineage>
        <taxon>Bacteria</taxon>
        <taxon>Bacillati</taxon>
        <taxon>Bacillota</taxon>
        <taxon>Clostridia</taxon>
        <taxon>Eubacteriales</taxon>
        <taxon>Syntrophomonadaceae</taxon>
        <taxon>Syntrophomonas</taxon>
    </lineage>
</organism>
<feature type="signal peptide" evidence="5">
    <location>
        <begin position="1"/>
        <end position="27"/>
    </location>
</feature>
<dbReference type="Gene3D" id="2.60.40.2700">
    <property type="match status" value="1"/>
</dbReference>
<feature type="chain" id="PRO_5004168602" description="SLH domain-containing protein" evidence="5">
    <location>
        <begin position="28"/>
        <end position="1457"/>
    </location>
</feature>
<evidence type="ECO:0000256" key="2">
    <source>
        <dbReference type="ARBA" id="ARBA00022737"/>
    </source>
</evidence>
<dbReference type="RefSeq" id="WP_011639752.1">
    <property type="nucleotide sequence ID" value="NC_008346.1"/>
</dbReference>
<gene>
    <name evidence="7" type="ordered locus">Swol_0298</name>
</gene>
<feature type="domain" description="SLH" evidence="6">
    <location>
        <begin position="1275"/>
        <end position="1338"/>
    </location>
</feature>
<dbReference type="OrthoDB" id="9798386at2"/>
<feature type="coiled-coil region" evidence="3">
    <location>
        <begin position="103"/>
        <end position="130"/>
    </location>
</feature>
<dbReference type="PROSITE" id="PS51272">
    <property type="entry name" value="SLH"/>
    <property type="match status" value="3"/>
</dbReference>
<keyword evidence="3" id="KW-0175">Coiled coil</keyword>
<dbReference type="InterPro" id="IPR011050">
    <property type="entry name" value="Pectin_lyase_fold/virulence"/>
</dbReference>
<feature type="domain" description="SLH" evidence="6">
    <location>
        <begin position="1339"/>
        <end position="1398"/>
    </location>
</feature>
<dbReference type="InterPro" id="IPR042229">
    <property type="entry name" value="Listeria/Bacterioides_rpt_sf"/>
</dbReference>
<dbReference type="InterPro" id="IPR012332">
    <property type="entry name" value="Autotransporter_pectin_lyase_C"/>
</dbReference>
<dbReference type="EMBL" id="CP000448">
    <property type="protein sequence ID" value="ABI67643.1"/>
    <property type="molecule type" value="Genomic_DNA"/>
</dbReference>
<keyword evidence="8" id="KW-1185">Reference proteome</keyword>
<evidence type="ECO:0000313" key="8">
    <source>
        <dbReference type="Proteomes" id="UP000001968"/>
    </source>
</evidence>
<dbReference type="SUPFAM" id="SSF51126">
    <property type="entry name" value="Pectin lyase-like"/>
    <property type="match status" value="1"/>
</dbReference>
<keyword evidence="5" id="KW-0732">Signal</keyword>
<dbReference type="Pfam" id="PF00395">
    <property type="entry name" value="SLH"/>
    <property type="match status" value="2"/>
</dbReference>
<evidence type="ECO:0000256" key="1">
    <source>
        <dbReference type="ARBA" id="ARBA00004196"/>
    </source>
</evidence>
<evidence type="ECO:0000313" key="7">
    <source>
        <dbReference type="EMBL" id="ABI67643.1"/>
    </source>
</evidence>
<dbReference type="eggNOG" id="COG5074">
    <property type="taxonomic scope" value="Bacteria"/>
</dbReference>
<dbReference type="NCBIfam" id="TIGR02543">
    <property type="entry name" value="List_Bact_rpt"/>
    <property type="match status" value="1"/>
</dbReference>
<evidence type="ECO:0000256" key="4">
    <source>
        <dbReference type="SAM" id="MobiDB-lite"/>
    </source>
</evidence>
<feature type="domain" description="SLH" evidence="6">
    <location>
        <begin position="1403"/>
        <end position="1457"/>
    </location>
</feature>
<feature type="region of interest" description="Disordered" evidence="4">
    <location>
        <begin position="1033"/>
        <end position="1059"/>
    </location>
</feature>
<dbReference type="InterPro" id="IPR001119">
    <property type="entry name" value="SLH_dom"/>
</dbReference>
<reference evidence="8" key="1">
    <citation type="journal article" date="2010" name="Environ. Microbiol.">
        <title>The genome of Syntrophomonas wolfei: new insights into syntrophic metabolism and biohydrogen production.</title>
        <authorList>
            <person name="Sieber J.R."/>
            <person name="Sims D.R."/>
            <person name="Han C."/>
            <person name="Kim E."/>
            <person name="Lykidis A."/>
            <person name="Lapidus A.L."/>
            <person name="McDonnald E."/>
            <person name="Rohlin L."/>
            <person name="Culley D.E."/>
            <person name="Gunsalus R."/>
            <person name="McInerney M.J."/>
        </authorList>
    </citation>
    <scope>NUCLEOTIDE SEQUENCE [LARGE SCALE GENOMIC DNA]</scope>
    <source>
        <strain evidence="8">DSM 2245B / Goettingen</strain>
    </source>
</reference>
<protein>
    <recommendedName>
        <fullName evidence="6">SLH domain-containing protein</fullName>
    </recommendedName>
</protein>
<comment type="subcellular location">
    <subcellularLocation>
        <location evidence="1">Cell envelope</location>
    </subcellularLocation>
</comment>
<dbReference type="STRING" id="335541.Swol_0298"/>
<dbReference type="InterPro" id="IPR013378">
    <property type="entry name" value="InlB-like_B-rpt"/>
</dbReference>